<comment type="caution">
    <text evidence="1">The sequence shown here is derived from an EMBL/GenBank/DDBJ whole genome shotgun (WGS) entry which is preliminary data.</text>
</comment>
<dbReference type="AlphaFoldDB" id="A0A3E3III8"/>
<dbReference type="RefSeq" id="WP_081745515.1">
    <property type="nucleotide sequence ID" value="NZ_JBKVAZ010000019.1"/>
</dbReference>
<gene>
    <name evidence="1" type="ORF">DWY69_23565</name>
</gene>
<name>A0A3E3III8_9FIRM</name>
<dbReference type="EMBL" id="QVLU01000027">
    <property type="protein sequence ID" value="RGE66832.1"/>
    <property type="molecule type" value="Genomic_DNA"/>
</dbReference>
<dbReference type="InterPro" id="IPR009899">
    <property type="entry name" value="ArdA"/>
</dbReference>
<dbReference type="Gene3D" id="1.10.10.1190">
    <property type="entry name" value="Antirestriction protein ArdA, domain 3"/>
    <property type="match status" value="1"/>
</dbReference>
<dbReference type="OrthoDB" id="2059122at2"/>
<evidence type="ECO:0000313" key="2">
    <source>
        <dbReference type="Proteomes" id="UP000261166"/>
    </source>
</evidence>
<dbReference type="Proteomes" id="UP000261166">
    <property type="component" value="Unassembled WGS sequence"/>
</dbReference>
<proteinExistence type="predicted"/>
<evidence type="ECO:0000313" key="1">
    <source>
        <dbReference type="EMBL" id="RGE66832.1"/>
    </source>
</evidence>
<dbReference type="InterPro" id="IPR041895">
    <property type="entry name" value="ArdA_dom1"/>
</dbReference>
<organism evidence="1 2">
    <name type="scientific">Eisenbergiella massiliensis</name>
    <dbReference type="NCBI Taxonomy" id="1720294"/>
    <lineage>
        <taxon>Bacteria</taxon>
        <taxon>Bacillati</taxon>
        <taxon>Bacillota</taxon>
        <taxon>Clostridia</taxon>
        <taxon>Lachnospirales</taxon>
        <taxon>Lachnospiraceae</taxon>
        <taxon>Eisenbergiella</taxon>
    </lineage>
</organism>
<protein>
    <submittedName>
        <fullName evidence="1">Antirestriction protein ArdA</fullName>
    </submittedName>
</protein>
<accession>A0A3E3III8</accession>
<reference evidence="1 2" key="1">
    <citation type="submission" date="2018-08" db="EMBL/GenBank/DDBJ databases">
        <title>A genome reference for cultivated species of the human gut microbiota.</title>
        <authorList>
            <person name="Zou Y."/>
            <person name="Xue W."/>
            <person name="Luo G."/>
        </authorList>
    </citation>
    <scope>NUCLEOTIDE SEQUENCE [LARGE SCALE GENOMIC DNA]</scope>
    <source>
        <strain evidence="1 2">AF26-4BH</strain>
    </source>
</reference>
<dbReference type="InterPro" id="IPR041893">
    <property type="entry name" value="ArdA_dom3"/>
</dbReference>
<sequence>MYEMRLYILDIRKHYHEDEDRYAGAWFNCPVDLEEIKERLGVEQEEDFEIADYELPFALNPDMPLWEINVLCRMIQEIEGTPVGNELKEIQAKWFQNIEDFIDHKNEIRHYDVSDSAALAEYLIMEEHCFGELPPELVQHIDFTSYGHELEQSDAYLFTSSGVFRYP</sequence>
<dbReference type="Gene3D" id="3.10.20.480">
    <property type="entry name" value="Antirestriction protein ArdA, domain 1"/>
    <property type="match status" value="1"/>
</dbReference>
<dbReference type="Pfam" id="PF07275">
    <property type="entry name" value="ArdA"/>
    <property type="match status" value="1"/>
</dbReference>